<comment type="subcellular location">
    <subcellularLocation>
        <location evidence="2">Cytoplasm</location>
    </subcellularLocation>
    <subcellularLocation>
        <location evidence="1">Nucleus</location>
    </subcellularLocation>
</comment>
<dbReference type="InterPro" id="IPR051421">
    <property type="entry name" value="RNA_Proc_DNA_Dmg_Regulator"/>
</dbReference>
<evidence type="ECO:0000256" key="2">
    <source>
        <dbReference type="ARBA" id="ARBA00004496"/>
    </source>
</evidence>
<keyword evidence="8" id="KW-0131">Cell cycle</keyword>
<dbReference type="SUPFAM" id="SSF54236">
    <property type="entry name" value="Ubiquitin-like"/>
    <property type="match status" value="1"/>
</dbReference>
<feature type="compositionally biased region" description="Basic and acidic residues" evidence="10">
    <location>
        <begin position="337"/>
        <end position="349"/>
    </location>
</feature>
<reference evidence="12" key="1">
    <citation type="submission" date="2020-06" db="EMBL/GenBank/DDBJ databases">
        <authorList>
            <person name="Li T."/>
            <person name="Hu X."/>
            <person name="Zhang T."/>
            <person name="Song X."/>
            <person name="Zhang H."/>
            <person name="Dai N."/>
            <person name="Sheng W."/>
            <person name="Hou X."/>
            <person name="Wei L."/>
        </authorList>
    </citation>
    <scope>NUCLEOTIDE SEQUENCE</scope>
    <source>
        <strain evidence="12">KEN1</strain>
        <tissue evidence="12">Leaf</tissue>
    </source>
</reference>
<keyword evidence="4" id="KW-0963">Cytoplasm</keyword>
<evidence type="ECO:0000256" key="3">
    <source>
        <dbReference type="ARBA" id="ARBA00008726"/>
    </source>
</evidence>
<reference evidence="12" key="2">
    <citation type="journal article" date="2024" name="Plant">
        <title>Genomic evolution and insights into agronomic trait innovations of Sesamum species.</title>
        <authorList>
            <person name="Miao H."/>
            <person name="Wang L."/>
            <person name="Qu L."/>
            <person name="Liu H."/>
            <person name="Sun Y."/>
            <person name="Le M."/>
            <person name="Wang Q."/>
            <person name="Wei S."/>
            <person name="Zheng Y."/>
            <person name="Lin W."/>
            <person name="Duan Y."/>
            <person name="Cao H."/>
            <person name="Xiong S."/>
            <person name="Wang X."/>
            <person name="Wei L."/>
            <person name="Li C."/>
            <person name="Ma Q."/>
            <person name="Ju M."/>
            <person name="Zhao R."/>
            <person name="Li G."/>
            <person name="Mu C."/>
            <person name="Tian Q."/>
            <person name="Mei H."/>
            <person name="Zhang T."/>
            <person name="Gao T."/>
            <person name="Zhang H."/>
        </authorList>
    </citation>
    <scope>NUCLEOTIDE SEQUENCE</scope>
    <source>
        <strain evidence="12">KEN1</strain>
    </source>
</reference>
<feature type="compositionally biased region" description="Acidic residues" evidence="10">
    <location>
        <begin position="270"/>
        <end position="288"/>
    </location>
</feature>
<keyword evidence="5" id="KW-0507">mRNA processing</keyword>
<evidence type="ECO:0000256" key="7">
    <source>
        <dbReference type="ARBA" id="ARBA00023242"/>
    </source>
</evidence>
<dbReference type="PANTHER" id="PTHR12786:SF1">
    <property type="entry name" value="SPLICING REGULATOR SDE2"/>
    <property type="match status" value="1"/>
</dbReference>
<dbReference type="InterPro" id="IPR000626">
    <property type="entry name" value="Ubiquitin-like_dom"/>
</dbReference>
<dbReference type="Pfam" id="PF22782">
    <property type="entry name" value="SDE2"/>
    <property type="match status" value="1"/>
</dbReference>
<dbReference type="PROSITE" id="PS50053">
    <property type="entry name" value="UBIQUITIN_2"/>
    <property type="match status" value="1"/>
</dbReference>
<gene>
    <name evidence="12" type="ORF">Slati_0378600</name>
</gene>
<dbReference type="GO" id="GO:0006397">
    <property type="term" value="P:mRNA processing"/>
    <property type="evidence" value="ECO:0007669"/>
    <property type="project" value="UniProtKB-KW"/>
</dbReference>
<evidence type="ECO:0000256" key="6">
    <source>
        <dbReference type="ARBA" id="ARBA00023187"/>
    </source>
</evidence>
<evidence type="ECO:0000256" key="1">
    <source>
        <dbReference type="ARBA" id="ARBA00004123"/>
    </source>
</evidence>
<comment type="similarity">
    <text evidence="3">Belongs to the SDE2 family.</text>
</comment>
<evidence type="ECO:0000256" key="5">
    <source>
        <dbReference type="ARBA" id="ARBA00022664"/>
    </source>
</evidence>
<dbReference type="Pfam" id="PF13297">
    <property type="entry name" value="SDE2_2C"/>
    <property type="match status" value="1"/>
</dbReference>
<dbReference type="GO" id="GO:0008380">
    <property type="term" value="P:RNA splicing"/>
    <property type="evidence" value="ECO:0007669"/>
    <property type="project" value="UniProtKB-KW"/>
</dbReference>
<dbReference type="PANTHER" id="PTHR12786">
    <property type="entry name" value="SPLICING FACTOR SF3A-RELATED"/>
    <property type="match status" value="1"/>
</dbReference>
<feature type="compositionally biased region" description="Basic and acidic residues" evidence="10">
    <location>
        <begin position="356"/>
        <end position="391"/>
    </location>
</feature>
<proteinExistence type="inferred from homology"/>
<feature type="compositionally biased region" description="Basic residues" evidence="10">
    <location>
        <begin position="256"/>
        <end position="265"/>
    </location>
</feature>
<evidence type="ECO:0000256" key="4">
    <source>
        <dbReference type="ARBA" id="ARBA00022490"/>
    </source>
</evidence>
<keyword evidence="7" id="KW-0539">Nucleus</keyword>
<accession>A0AAW2YHB7</accession>
<feature type="region of interest" description="Disordered" evidence="10">
    <location>
        <begin position="67"/>
        <end position="88"/>
    </location>
</feature>
<dbReference type="InterPro" id="IPR025086">
    <property type="entry name" value="SDE2/SF3A3_SAP"/>
</dbReference>
<evidence type="ECO:0000259" key="11">
    <source>
        <dbReference type="PROSITE" id="PS50053"/>
    </source>
</evidence>
<feature type="domain" description="Ubiquitin-like" evidence="11">
    <location>
        <begin position="9"/>
        <end position="65"/>
    </location>
</feature>
<evidence type="ECO:0000256" key="10">
    <source>
        <dbReference type="SAM" id="MobiDB-lite"/>
    </source>
</evidence>
<dbReference type="GO" id="GO:0005737">
    <property type="term" value="C:cytoplasm"/>
    <property type="evidence" value="ECO:0007669"/>
    <property type="project" value="UniProtKB-SubCell"/>
</dbReference>
<dbReference type="Gene3D" id="3.10.20.90">
    <property type="entry name" value="Phosphatidylinositol 3-kinase Catalytic Subunit, Chain A, domain 1"/>
    <property type="match status" value="1"/>
</dbReference>
<feature type="region of interest" description="Disordered" evidence="10">
    <location>
        <begin position="235"/>
        <end position="391"/>
    </location>
</feature>
<protein>
    <submittedName>
        <fullName evidence="12">Replication stress response regulator SDE2</fullName>
    </submittedName>
</protein>
<evidence type="ECO:0000256" key="8">
    <source>
        <dbReference type="ARBA" id="ARBA00023306"/>
    </source>
</evidence>
<evidence type="ECO:0000256" key="9">
    <source>
        <dbReference type="SAM" id="Coils"/>
    </source>
</evidence>
<dbReference type="EMBL" id="JACGWN010000001">
    <property type="protein sequence ID" value="KAL0464910.1"/>
    <property type="molecule type" value="Genomic_DNA"/>
</dbReference>
<feature type="compositionally biased region" description="Low complexity" evidence="10">
    <location>
        <begin position="321"/>
        <end position="330"/>
    </location>
</feature>
<dbReference type="AlphaFoldDB" id="A0AAW2YHB7"/>
<comment type="caution">
    <text evidence="12">The sequence shown here is derived from an EMBL/GenBank/DDBJ whole genome shotgun (WGS) entry which is preliminary data.</text>
</comment>
<keyword evidence="6" id="KW-0508">mRNA splicing</keyword>
<feature type="coiled-coil region" evidence="9">
    <location>
        <begin position="164"/>
        <end position="196"/>
    </location>
</feature>
<sequence>MEVFQSEIHQVFVKLLDGKHRILNFNAPSISVAALKHRIQTLTSIPSHLQLLLNNSHILHDHQTLPLAQSPEKSPFPQTLDHDSNSQLPQGQDFTQFRVVGSAVKPLGFDGLGKFPVVVHLLLRLRGGKGGFGSLLRGAATKAGQKKTNNFDACRDMSGRRLRHVNAEKKLEEWRAEAEERKLEKMAEEFIKKKAKEAVKSGKSNGSDSAEKYVAKYREDSAKCMEEVERSVRESIQGLMSSKRKNNAEGSESASKRLKIWLGKRKLGDSDSEDQDDDDIDEEEEEENEKSVIIDNGSHSDSSKETEASSGSITGGKLDAGSLGQGSSESGSEEEDTVAKERLKSDKYLDGCGENGDDKNSNNHDVESLEENKDHDEIVPDAPHKSHSSKVDEIVTLQPGISGPVDEVASVAEVRNSLVPEPLHKKPTSMSANLQNLDKPLNFDEYHSAAALEVLGLDRLKSELQARGLKCGGTLQERAARLFLLKTTPLEMLPKKLFAKKRNV</sequence>
<dbReference type="GO" id="GO:0005634">
    <property type="term" value="C:nucleus"/>
    <property type="evidence" value="ECO:0007669"/>
    <property type="project" value="UniProtKB-SubCell"/>
</dbReference>
<name>A0AAW2YHB7_9LAMI</name>
<keyword evidence="9" id="KW-0175">Coiled coil</keyword>
<evidence type="ECO:0000313" key="12">
    <source>
        <dbReference type="EMBL" id="KAL0464910.1"/>
    </source>
</evidence>
<dbReference type="InterPro" id="IPR029071">
    <property type="entry name" value="Ubiquitin-like_domsf"/>
</dbReference>
<dbReference type="CDD" id="cd17039">
    <property type="entry name" value="Ubl_ubiquitin_like"/>
    <property type="match status" value="1"/>
</dbReference>
<organism evidence="12">
    <name type="scientific">Sesamum latifolium</name>
    <dbReference type="NCBI Taxonomy" id="2727402"/>
    <lineage>
        <taxon>Eukaryota</taxon>
        <taxon>Viridiplantae</taxon>
        <taxon>Streptophyta</taxon>
        <taxon>Embryophyta</taxon>
        <taxon>Tracheophyta</taxon>
        <taxon>Spermatophyta</taxon>
        <taxon>Magnoliopsida</taxon>
        <taxon>eudicotyledons</taxon>
        <taxon>Gunneridae</taxon>
        <taxon>Pentapetalae</taxon>
        <taxon>asterids</taxon>
        <taxon>lamiids</taxon>
        <taxon>Lamiales</taxon>
        <taxon>Pedaliaceae</taxon>
        <taxon>Sesamum</taxon>
    </lineage>
</organism>
<dbReference type="InterPro" id="IPR053822">
    <property type="entry name" value="SDE2-like_dom"/>
</dbReference>